<dbReference type="SUPFAM" id="SSF51197">
    <property type="entry name" value="Clavaminate synthase-like"/>
    <property type="match status" value="1"/>
</dbReference>
<dbReference type="InterPro" id="IPR014710">
    <property type="entry name" value="RmlC-like_jellyroll"/>
</dbReference>
<dbReference type="PANTHER" id="PTHR12461">
    <property type="entry name" value="HYPOXIA-INDUCIBLE FACTOR 1 ALPHA INHIBITOR-RELATED"/>
    <property type="match status" value="1"/>
</dbReference>
<dbReference type="Pfam" id="PF13621">
    <property type="entry name" value="Cupin_8"/>
    <property type="match status" value="1"/>
</dbReference>
<evidence type="ECO:0000313" key="2">
    <source>
        <dbReference type="EMBL" id="KAF2024634.1"/>
    </source>
</evidence>
<evidence type="ECO:0000259" key="1">
    <source>
        <dbReference type="PROSITE" id="PS51184"/>
    </source>
</evidence>
<dbReference type="InterPro" id="IPR003347">
    <property type="entry name" value="JmjC_dom"/>
</dbReference>
<dbReference type="AlphaFoldDB" id="A0A9P4GZW6"/>
<evidence type="ECO:0000313" key="3">
    <source>
        <dbReference type="Proteomes" id="UP000799777"/>
    </source>
</evidence>
<dbReference type="Proteomes" id="UP000799777">
    <property type="component" value="Unassembled WGS sequence"/>
</dbReference>
<comment type="caution">
    <text evidence="2">The sequence shown here is derived from an EMBL/GenBank/DDBJ whole genome shotgun (WGS) entry which is preliminary data.</text>
</comment>
<protein>
    <submittedName>
        <fullName evidence="2">Clavaminate synthase-like protein</fullName>
    </submittedName>
</protein>
<proteinExistence type="predicted"/>
<sequence>MTRIRHNQDLITTYHDLNPSTVDTLHEEPSPLEFMRYVARNRPFVIKNGAKDWKARKTWNASYLTSIMSGQNVNVAITPHGNADSIIPLPNNGSLFVKPYETSDPFTNLIKEVQTQELSPNSTLPTRYAQTQNDNLRNEYATLFSSVPASIPFARIALEKDPDAINFWLGNSHSVTALHKDNYENIYVQVLGRKHFVLLPPAESACVNERGALAATYALRGSASETGDLKKDDLHVVVDEPEEYVPFATWDPDRPDENTTPYSHLSRPLRVTLDEGDMLYLPALWYHKVSQSCNSAGICCAVNYWYDLEFSGGFWPMANFVRSVGLLSMSRDGEKAEGSGNDGGEQKKS</sequence>
<keyword evidence="3" id="KW-1185">Reference proteome</keyword>
<feature type="domain" description="JmjC" evidence="1">
    <location>
        <begin position="136"/>
        <end position="321"/>
    </location>
</feature>
<accession>A0A9P4GZW6</accession>
<dbReference type="SMART" id="SM00558">
    <property type="entry name" value="JmjC"/>
    <property type="match status" value="1"/>
</dbReference>
<reference evidence="2" key="1">
    <citation type="journal article" date="2020" name="Stud. Mycol.">
        <title>101 Dothideomycetes genomes: a test case for predicting lifestyles and emergence of pathogens.</title>
        <authorList>
            <person name="Haridas S."/>
            <person name="Albert R."/>
            <person name="Binder M."/>
            <person name="Bloem J."/>
            <person name="Labutti K."/>
            <person name="Salamov A."/>
            <person name="Andreopoulos B."/>
            <person name="Baker S."/>
            <person name="Barry K."/>
            <person name="Bills G."/>
            <person name="Bluhm B."/>
            <person name="Cannon C."/>
            <person name="Castanera R."/>
            <person name="Culley D."/>
            <person name="Daum C."/>
            <person name="Ezra D."/>
            <person name="Gonzalez J."/>
            <person name="Henrissat B."/>
            <person name="Kuo A."/>
            <person name="Liang C."/>
            <person name="Lipzen A."/>
            <person name="Lutzoni F."/>
            <person name="Magnuson J."/>
            <person name="Mondo S."/>
            <person name="Nolan M."/>
            <person name="Ohm R."/>
            <person name="Pangilinan J."/>
            <person name="Park H.-J."/>
            <person name="Ramirez L."/>
            <person name="Alfaro M."/>
            <person name="Sun H."/>
            <person name="Tritt A."/>
            <person name="Yoshinaga Y."/>
            <person name="Zwiers L.-H."/>
            <person name="Turgeon B."/>
            <person name="Goodwin S."/>
            <person name="Spatafora J."/>
            <person name="Crous P."/>
            <person name="Grigoriev I."/>
        </authorList>
    </citation>
    <scope>NUCLEOTIDE SEQUENCE</scope>
    <source>
        <strain evidence="2">CBS 110217</strain>
    </source>
</reference>
<dbReference type="PANTHER" id="PTHR12461:SF99">
    <property type="entry name" value="BIFUNCTIONAL PEPTIDASE AND (3S)-LYSYL HYDROXYLASE JMJD7"/>
    <property type="match status" value="1"/>
</dbReference>
<dbReference type="PROSITE" id="PS51184">
    <property type="entry name" value="JMJC"/>
    <property type="match status" value="1"/>
</dbReference>
<dbReference type="InterPro" id="IPR041667">
    <property type="entry name" value="Cupin_8"/>
</dbReference>
<dbReference type="OrthoDB" id="415358at2759"/>
<organism evidence="2 3">
    <name type="scientific">Setomelanomma holmii</name>
    <dbReference type="NCBI Taxonomy" id="210430"/>
    <lineage>
        <taxon>Eukaryota</taxon>
        <taxon>Fungi</taxon>
        <taxon>Dikarya</taxon>
        <taxon>Ascomycota</taxon>
        <taxon>Pezizomycotina</taxon>
        <taxon>Dothideomycetes</taxon>
        <taxon>Pleosporomycetidae</taxon>
        <taxon>Pleosporales</taxon>
        <taxon>Pleosporineae</taxon>
        <taxon>Phaeosphaeriaceae</taxon>
        <taxon>Setomelanomma</taxon>
    </lineage>
</organism>
<dbReference type="Gene3D" id="2.60.120.10">
    <property type="entry name" value="Jelly Rolls"/>
    <property type="match status" value="1"/>
</dbReference>
<dbReference type="EMBL" id="ML978289">
    <property type="protein sequence ID" value="KAF2024634.1"/>
    <property type="molecule type" value="Genomic_DNA"/>
</dbReference>
<name>A0A9P4GZW6_9PLEO</name>
<gene>
    <name evidence="2" type="ORF">EK21DRAFT_104546</name>
</gene>